<dbReference type="RefSeq" id="WP_156859064.1">
    <property type="nucleotide sequence ID" value="NZ_WOWR01000015.1"/>
</dbReference>
<organism evidence="2 3">
    <name type="scientific">Pseudomonas putida</name>
    <name type="common">Arthrobacter siderocapsulatus</name>
    <dbReference type="NCBI Taxonomy" id="303"/>
    <lineage>
        <taxon>Bacteria</taxon>
        <taxon>Pseudomonadati</taxon>
        <taxon>Pseudomonadota</taxon>
        <taxon>Gammaproteobacteria</taxon>
        <taxon>Pseudomonadales</taxon>
        <taxon>Pseudomonadaceae</taxon>
        <taxon>Pseudomonas</taxon>
    </lineage>
</organism>
<dbReference type="AlphaFoldDB" id="A0A7V8EHJ4"/>
<dbReference type="EMBL" id="WOWR01000015">
    <property type="protein sequence ID" value="KAF0254332.1"/>
    <property type="molecule type" value="Genomic_DNA"/>
</dbReference>
<proteinExistence type="predicted"/>
<evidence type="ECO:0000256" key="1">
    <source>
        <dbReference type="SAM" id="MobiDB-lite"/>
    </source>
</evidence>
<dbReference type="Proteomes" id="UP000442695">
    <property type="component" value="Unassembled WGS sequence"/>
</dbReference>
<name>A0A7V8EHJ4_PSEPU</name>
<comment type="caution">
    <text evidence="2">The sequence shown here is derived from an EMBL/GenBank/DDBJ whole genome shotgun (WGS) entry which is preliminary data.</text>
</comment>
<accession>A0A7V8EHJ4</accession>
<evidence type="ECO:0000313" key="3">
    <source>
        <dbReference type="Proteomes" id="UP000442695"/>
    </source>
</evidence>
<sequence length="446" mass="48688">MHEIVGNEPGVQVVDPQLSETADESLPEQVFVVGRKASELDAIFQSQSEAIAADPTKKYVRHVHYALVECDTELQRIPLDALTLGLRVRASDDDPAELHEFFIFSLLLATGTLSRSTIDVSADCTVDPQVVLEEAEAQSLNVRLMLPSDPSTIESVEAYIERLERYSVLWLGNKHASFSLTPLDGYIEYKFAVALGHTPKDITNNHEMKLLFTDEVPLEVMDHIKARLDVVIQEELGGDEFFVAEIQKLGGAIQLKESEMRAARIRMLEEELDSRVPVPNLVRATKVMTGLSLVDACGLVYELKNAVHTVLDKYLPKAEGEAGDEYTSSVAQKDFAKNLIGALASGFGSPESLVQAWENLRTKSQLNQLVDLDRDVAMPNESALRMAETLGVDGKVAALATAEFVGIIGSILKVGGAIDEIGLERPEPVPEPQSSPAESSIIIAVS</sequence>
<evidence type="ECO:0000313" key="2">
    <source>
        <dbReference type="EMBL" id="KAF0254332.1"/>
    </source>
</evidence>
<reference evidence="2 3" key="1">
    <citation type="submission" date="2019-12" db="EMBL/GenBank/DDBJ databases">
        <authorList>
            <person name="Woiski C."/>
        </authorList>
    </citation>
    <scope>NUCLEOTIDE SEQUENCE [LARGE SCALE GENOMIC DNA]</scope>
    <source>
        <strain evidence="2 3">BOE100</strain>
    </source>
</reference>
<protein>
    <submittedName>
        <fullName evidence="2">Uncharacterized protein</fullName>
    </submittedName>
</protein>
<feature type="region of interest" description="Disordered" evidence="1">
    <location>
        <begin position="425"/>
        <end position="446"/>
    </location>
</feature>
<gene>
    <name evidence="2" type="ORF">GN299_13840</name>
</gene>